<protein>
    <recommendedName>
        <fullName evidence="2">LysM domain-containing protein</fullName>
    </recommendedName>
</protein>
<keyword evidence="1" id="KW-1133">Transmembrane helix</keyword>
<dbReference type="SMART" id="SM00257">
    <property type="entry name" value="LysM"/>
    <property type="match status" value="1"/>
</dbReference>
<dbReference type="InterPro" id="IPR036779">
    <property type="entry name" value="LysM_dom_sf"/>
</dbReference>
<sequence>MLKYSTYQSIYDKPQATRSNWVDGIRSSRLGRSMVKIALLLIVLMLTGTGVVSAFAAASDGHDRTESSTFVVRPGDTLWEIAVDHKPRGKDTRVYVEAIKRINGLNSSGIQAGDTLILPD</sequence>
<dbReference type="Pfam" id="PF01476">
    <property type="entry name" value="LysM"/>
    <property type="match status" value="1"/>
</dbReference>
<dbReference type="Gene3D" id="3.10.350.10">
    <property type="entry name" value="LysM domain"/>
    <property type="match status" value="1"/>
</dbReference>
<comment type="caution">
    <text evidence="3">The sequence shown here is derived from an EMBL/GenBank/DDBJ whole genome shotgun (WGS) entry which is preliminary data.</text>
</comment>
<evidence type="ECO:0000313" key="3">
    <source>
        <dbReference type="EMBL" id="GIP53645.1"/>
    </source>
</evidence>
<dbReference type="CDD" id="cd00118">
    <property type="entry name" value="LysM"/>
    <property type="match status" value="1"/>
</dbReference>
<feature type="domain" description="LysM" evidence="2">
    <location>
        <begin position="68"/>
        <end position="118"/>
    </location>
</feature>
<evidence type="ECO:0000313" key="4">
    <source>
        <dbReference type="Proteomes" id="UP000679992"/>
    </source>
</evidence>
<dbReference type="Proteomes" id="UP000679992">
    <property type="component" value="Unassembled WGS sequence"/>
</dbReference>
<reference evidence="3 4" key="1">
    <citation type="submission" date="2021-03" db="EMBL/GenBank/DDBJ databases">
        <title>Antimicrobial resistance genes in bacteria isolated from Japanese honey, and their potential for conferring macrolide and lincosamide resistance in the American foulbrood pathogen Paenibacillus larvae.</title>
        <authorList>
            <person name="Okamoto M."/>
            <person name="Kumagai M."/>
            <person name="Kanamori H."/>
            <person name="Takamatsu D."/>
        </authorList>
    </citation>
    <scope>NUCLEOTIDE SEQUENCE [LARGE SCALE GENOMIC DNA]</scope>
    <source>
        <strain evidence="3 4">J42TS3</strain>
    </source>
</reference>
<dbReference type="SUPFAM" id="SSF54106">
    <property type="entry name" value="LysM domain"/>
    <property type="match status" value="1"/>
</dbReference>
<keyword evidence="4" id="KW-1185">Reference proteome</keyword>
<keyword evidence="1" id="KW-0812">Transmembrane</keyword>
<evidence type="ECO:0000259" key="2">
    <source>
        <dbReference type="PROSITE" id="PS51782"/>
    </source>
</evidence>
<proteinExistence type="predicted"/>
<dbReference type="EMBL" id="BOSL01000007">
    <property type="protein sequence ID" value="GIP53645.1"/>
    <property type="molecule type" value="Genomic_DNA"/>
</dbReference>
<name>A0ABQ4MCE7_9BACL</name>
<dbReference type="RefSeq" id="WP_213655143.1">
    <property type="nucleotide sequence ID" value="NZ_BOSL01000007.1"/>
</dbReference>
<keyword evidence="1" id="KW-0472">Membrane</keyword>
<gene>
    <name evidence="3" type="ORF">J42TS3_26800</name>
</gene>
<dbReference type="PROSITE" id="PS51782">
    <property type="entry name" value="LYSM"/>
    <property type="match status" value="1"/>
</dbReference>
<organism evidence="3 4">
    <name type="scientific">Paenibacillus vini</name>
    <dbReference type="NCBI Taxonomy" id="1476024"/>
    <lineage>
        <taxon>Bacteria</taxon>
        <taxon>Bacillati</taxon>
        <taxon>Bacillota</taxon>
        <taxon>Bacilli</taxon>
        <taxon>Bacillales</taxon>
        <taxon>Paenibacillaceae</taxon>
        <taxon>Paenibacillus</taxon>
    </lineage>
</organism>
<evidence type="ECO:0000256" key="1">
    <source>
        <dbReference type="SAM" id="Phobius"/>
    </source>
</evidence>
<feature type="transmembrane region" description="Helical" evidence="1">
    <location>
        <begin position="37"/>
        <end position="58"/>
    </location>
</feature>
<dbReference type="InterPro" id="IPR018392">
    <property type="entry name" value="LysM"/>
</dbReference>
<accession>A0ABQ4MCE7</accession>